<accession>A0ABN0VPP4</accession>
<keyword evidence="3" id="KW-1185">Reference proteome</keyword>
<organism evidence="2 3">
    <name type="scientific">Psychrobacter aestuarii</name>
    <dbReference type="NCBI Taxonomy" id="556327"/>
    <lineage>
        <taxon>Bacteria</taxon>
        <taxon>Pseudomonadati</taxon>
        <taxon>Pseudomonadota</taxon>
        <taxon>Gammaproteobacteria</taxon>
        <taxon>Moraxellales</taxon>
        <taxon>Moraxellaceae</taxon>
        <taxon>Psychrobacter</taxon>
    </lineage>
</organism>
<protein>
    <recommendedName>
        <fullName evidence="1">Peptidase M15A C-terminal domain-containing protein</fullName>
    </recommendedName>
</protein>
<reference evidence="2 3" key="1">
    <citation type="journal article" date="2019" name="Int. J. Syst. Evol. Microbiol.">
        <title>The Global Catalogue of Microorganisms (GCM) 10K type strain sequencing project: providing services to taxonomists for standard genome sequencing and annotation.</title>
        <authorList>
            <consortium name="The Broad Institute Genomics Platform"/>
            <consortium name="The Broad Institute Genome Sequencing Center for Infectious Disease"/>
            <person name="Wu L."/>
            <person name="Ma J."/>
        </authorList>
    </citation>
    <scope>NUCLEOTIDE SEQUENCE [LARGE SCALE GENOMIC DNA]</scope>
    <source>
        <strain evidence="2 3">JCM 16343</strain>
    </source>
</reference>
<name>A0ABN0VPP4_9GAMM</name>
<dbReference type="Proteomes" id="UP001501787">
    <property type="component" value="Unassembled WGS sequence"/>
</dbReference>
<proteinExistence type="predicted"/>
<dbReference type="Pfam" id="PF08291">
    <property type="entry name" value="Peptidase_M15_3"/>
    <property type="match status" value="1"/>
</dbReference>
<dbReference type="EMBL" id="BAAAFR010000001">
    <property type="protein sequence ID" value="GAA0313325.1"/>
    <property type="molecule type" value="Genomic_DNA"/>
</dbReference>
<feature type="domain" description="Peptidase M15A C-terminal" evidence="1">
    <location>
        <begin position="177"/>
        <end position="220"/>
    </location>
</feature>
<comment type="caution">
    <text evidence="2">The sequence shown here is derived from an EMBL/GenBank/DDBJ whole genome shotgun (WGS) entry which is preliminary data.</text>
</comment>
<gene>
    <name evidence="2" type="ORF">GCM10009129_08280</name>
</gene>
<dbReference type="InterPro" id="IPR013230">
    <property type="entry name" value="Peptidase_M15A_C"/>
</dbReference>
<sequence>MGLVITGISAQAAILQNSSERRIQIRRDTPYIQPAPASASTDRMQSLIEEKQRSFPYDSQLSIEENTRVNPASRYKTTYATGSAHEQTESAPSFQSWLNSSSYRAQQVAKYQQYLNARVGANNVPPLEQLLTTARSWEKCGFEPYQLPPEYLWANVVPTLRLYSTLKQQGILPASTEIRSVYRSPELNACAGGADSSKHMSAGAIDIWVPEYEHNRWQLGRVQDGLCEFWQYQGSGHNFGLGLYSTGAIHLDTQGYRKWGFNFAVNNNTCRY</sequence>
<dbReference type="SUPFAM" id="SSF55166">
    <property type="entry name" value="Hedgehog/DD-peptidase"/>
    <property type="match status" value="1"/>
</dbReference>
<dbReference type="Gene3D" id="3.30.1380.10">
    <property type="match status" value="1"/>
</dbReference>
<dbReference type="InterPro" id="IPR009045">
    <property type="entry name" value="Zn_M74/Hedgehog-like"/>
</dbReference>
<evidence type="ECO:0000259" key="1">
    <source>
        <dbReference type="Pfam" id="PF08291"/>
    </source>
</evidence>
<evidence type="ECO:0000313" key="2">
    <source>
        <dbReference type="EMBL" id="GAA0313325.1"/>
    </source>
</evidence>
<evidence type="ECO:0000313" key="3">
    <source>
        <dbReference type="Proteomes" id="UP001501787"/>
    </source>
</evidence>